<dbReference type="OrthoDB" id="4202871at2759"/>
<evidence type="ECO:0000313" key="3">
    <source>
        <dbReference type="Proteomes" id="UP000327013"/>
    </source>
</evidence>
<feature type="compositionally biased region" description="Basic and acidic residues" evidence="1">
    <location>
        <begin position="542"/>
        <end position="553"/>
    </location>
</feature>
<comment type="caution">
    <text evidence="2">The sequence shown here is derived from an EMBL/GenBank/DDBJ whole genome shotgun (WGS) entry which is preliminary data.</text>
</comment>
<dbReference type="AlphaFoldDB" id="A0A5N6KQI6"/>
<feature type="compositionally biased region" description="Polar residues" evidence="1">
    <location>
        <begin position="46"/>
        <end position="59"/>
    </location>
</feature>
<evidence type="ECO:0000256" key="1">
    <source>
        <dbReference type="SAM" id="MobiDB-lite"/>
    </source>
</evidence>
<feature type="region of interest" description="Disordered" evidence="1">
    <location>
        <begin position="20"/>
        <end position="144"/>
    </location>
</feature>
<protein>
    <submittedName>
        <fullName evidence="2">Uncharacterized protein</fullName>
    </submittedName>
</protein>
<keyword evidence="3" id="KW-1185">Reference proteome</keyword>
<accession>A0A5N6KQI6</accession>
<reference evidence="2 3" key="1">
    <citation type="submission" date="2019-06" db="EMBL/GenBank/DDBJ databases">
        <title>A chromosomal-level reference genome of Carpinus fangiana (Coryloideae, Betulaceae).</title>
        <authorList>
            <person name="Yang X."/>
            <person name="Wang Z."/>
            <person name="Zhang L."/>
            <person name="Hao G."/>
            <person name="Liu J."/>
            <person name="Yang Y."/>
        </authorList>
    </citation>
    <scope>NUCLEOTIDE SEQUENCE [LARGE SCALE GENOMIC DNA]</scope>
    <source>
        <strain evidence="2">Cfa_2016G</strain>
        <tissue evidence="2">Leaf</tissue>
    </source>
</reference>
<evidence type="ECO:0000313" key="2">
    <source>
        <dbReference type="EMBL" id="KAB8337330.1"/>
    </source>
</evidence>
<gene>
    <name evidence="2" type="ORF">FH972_021629</name>
</gene>
<name>A0A5N6KQI6_9ROSI</name>
<organism evidence="2 3">
    <name type="scientific">Carpinus fangiana</name>
    <dbReference type="NCBI Taxonomy" id="176857"/>
    <lineage>
        <taxon>Eukaryota</taxon>
        <taxon>Viridiplantae</taxon>
        <taxon>Streptophyta</taxon>
        <taxon>Embryophyta</taxon>
        <taxon>Tracheophyta</taxon>
        <taxon>Spermatophyta</taxon>
        <taxon>Magnoliopsida</taxon>
        <taxon>eudicotyledons</taxon>
        <taxon>Gunneridae</taxon>
        <taxon>Pentapetalae</taxon>
        <taxon>rosids</taxon>
        <taxon>fabids</taxon>
        <taxon>Fagales</taxon>
        <taxon>Betulaceae</taxon>
        <taxon>Carpinus</taxon>
    </lineage>
</organism>
<sequence length="553" mass="61849">MPGRQHIDYLQREYDSHPSLAASLEDFETPLQEPTDASQAFEFSPRRQSTLSPAPTTIRSPDMDSDAASTDSTGPWSPPAWRRNPSGWFPHNEAAHSPSRSRETSPLKDTTAPQDEDTTLAADVPLPGSPVKGRSPSPTHETAPEEGVLLPAAGAQRENYIRFAVRAEVQHRTEPIEAAIVYVRKLIDRVTTSKITTFTFLTSIIVAWLMFRNLIQPPDSGPGPDLIKVAGLARSFEPLIHYSEHGSQQIGDLQETGVAVWDLSESVRYSNMTSAPIIVKELDDLSESLKELSLELTRFFSNVDGDIDNILIVMEWAKRELLQVSGHIPGSIGSALENISLFVSKVGGPSVEQVMQQVIGRTHSQLTKAALHRTFNEFLNTLEESINSELRFSTSLFAHFEAIDRQFLNLQRSVLRETDTQEAQHDAELASLWRRLLGANSARVAKFEKNKKLLMSVKERTVQNKLVLVDHNGKLLKLKSNLEILRKRLISPLVRANDSSTLTVEEQIAGLDGTYEYLKEAREKQKGKMMERLYGAGRRRPRAADEDLMLDEK</sequence>
<feature type="region of interest" description="Disordered" evidence="1">
    <location>
        <begin position="529"/>
        <end position="553"/>
    </location>
</feature>
<dbReference type="EMBL" id="VIBQ01000009">
    <property type="protein sequence ID" value="KAB8337330.1"/>
    <property type="molecule type" value="Genomic_DNA"/>
</dbReference>
<proteinExistence type="predicted"/>
<dbReference type="Proteomes" id="UP000327013">
    <property type="component" value="Unassembled WGS sequence"/>
</dbReference>